<dbReference type="InterPro" id="IPR013320">
    <property type="entry name" value="ConA-like_dom_sf"/>
</dbReference>
<dbReference type="EMBL" id="CAJOBF010014820">
    <property type="protein sequence ID" value="CAF4342699.1"/>
    <property type="molecule type" value="Genomic_DNA"/>
</dbReference>
<comment type="caution">
    <text evidence="1">The sequence shown here is derived from an EMBL/GenBank/DDBJ whole genome shotgun (WGS) entry which is preliminary data.</text>
</comment>
<dbReference type="Proteomes" id="UP000663842">
    <property type="component" value="Unassembled WGS sequence"/>
</dbReference>
<organism evidence="1 2">
    <name type="scientific">Rotaria magnacalcarata</name>
    <dbReference type="NCBI Taxonomy" id="392030"/>
    <lineage>
        <taxon>Eukaryota</taxon>
        <taxon>Metazoa</taxon>
        <taxon>Spiralia</taxon>
        <taxon>Gnathifera</taxon>
        <taxon>Rotifera</taxon>
        <taxon>Eurotatoria</taxon>
        <taxon>Bdelloidea</taxon>
        <taxon>Philodinida</taxon>
        <taxon>Philodinidae</taxon>
        <taxon>Rotaria</taxon>
    </lineage>
</organism>
<protein>
    <submittedName>
        <fullName evidence="1">Uncharacterized protein</fullName>
    </submittedName>
</protein>
<name>A0A820KI50_9BILA</name>
<reference evidence="1" key="1">
    <citation type="submission" date="2021-02" db="EMBL/GenBank/DDBJ databases">
        <authorList>
            <person name="Nowell W R."/>
        </authorList>
    </citation>
    <scope>NUCLEOTIDE SEQUENCE</scope>
</reference>
<dbReference type="SUPFAM" id="SSF49899">
    <property type="entry name" value="Concanavalin A-like lectins/glucanases"/>
    <property type="match status" value="1"/>
</dbReference>
<evidence type="ECO:0000313" key="1">
    <source>
        <dbReference type="EMBL" id="CAF4342699.1"/>
    </source>
</evidence>
<proteinExistence type="predicted"/>
<sequence>MNICKVPIVSCPYSAYLVGSDAQDSIYTSRNRPSTRFLRDFINENHIETVFIADNQQLILTEDSNDFPFLMSNQTLSFTTSFDFQILTKTKHDAIDKSDILLFTLKTNKIKSVRIPFNEATRTIIIINPNERHINIYINNELQPININFDNSTMARFNFHFLPNVHAGMKNFAIWKYALSEEHIQRLFTSGISYVAIDRMWHNYALILDGLVSTFPTKGQRLSLVLLNAEANVFITSEGKLCLSAAKRKYESASILILNQYVRLLISVDSKQIKIYVNGSIEIDVAVQNDVLGVNSNHIHLFREVDSEKNTTSNNMLRIRCKSITFLNRTITNKDPDEALKWPNYSLETLVALPLSLYTSSLINMGHNTEWIKFVVKMNIEQIIFN</sequence>
<accession>A0A820KI50</accession>
<evidence type="ECO:0000313" key="2">
    <source>
        <dbReference type="Proteomes" id="UP000663842"/>
    </source>
</evidence>
<gene>
    <name evidence="1" type="ORF">UXM345_LOCUS35601</name>
</gene>
<dbReference type="AlphaFoldDB" id="A0A820KI50"/>